<feature type="repeat" description="ANK" evidence="3">
    <location>
        <begin position="792"/>
        <end position="824"/>
    </location>
</feature>
<dbReference type="InterPro" id="IPR002110">
    <property type="entry name" value="Ankyrin_rpt"/>
</dbReference>
<name>A0A8B6F8Q0_MYTGA</name>
<dbReference type="InterPro" id="IPR036770">
    <property type="entry name" value="Ankyrin_rpt-contain_sf"/>
</dbReference>
<gene>
    <name evidence="5" type="ORF">MGAL_10B005239</name>
</gene>
<reference evidence="5" key="1">
    <citation type="submission" date="2018-11" db="EMBL/GenBank/DDBJ databases">
        <authorList>
            <person name="Alioto T."/>
            <person name="Alioto T."/>
        </authorList>
    </citation>
    <scope>NUCLEOTIDE SEQUENCE</scope>
</reference>
<dbReference type="PANTHER" id="PTHR24126:SF14">
    <property type="entry name" value="ANK_REP_REGION DOMAIN-CONTAINING PROTEIN"/>
    <property type="match status" value="1"/>
</dbReference>
<dbReference type="AlphaFoldDB" id="A0A8B6F8Q0"/>
<proteinExistence type="predicted"/>
<keyword evidence="2 3" id="KW-0040">ANK repeat</keyword>
<keyword evidence="1" id="KW-0677">Repeat</keyword>
<dbReference type="PROSITE" id="PS50088">
    <property type="entry name" value="ANK_REPEAT"/>
    <property type="match status" value="10"/>
</dbReference>
<dbReference type="Pfam" id="PF13637">
    <property type="entry name" value="Ank_4"/>
    <property type="match status" value="1"/>
</dbReference>
<evidence type="ECO:0000313" key="6">
    <source>
        <dbReference type="Proteomes" id="UP000596742"/>
    </source>
</evidence>
<dbReference type="Pfam" id="PF20720">
    <property type="entry name" value="nSTAND3"/>
    <property type="match status" value="1"/>
</dbReference>
<dbReference type="Pfam" id="PF12796">
    <property type="entry name" value="Ank_2"/>
    <property type="match status" value="4"/>
</dbReference>
<dbReference type="PROSITE" id="PS50297">
    <property type="entry name" value="ANK_REP_REGION"/>
    <property type="match status" value="8"/>
</dbReference>
<dbReference type="Gene3D" id="1.25.40.20">
    <property type="entry name" value="Ankyrin repeat-containing domain"/>
    <property type="match status" value="2"/>
</dbReference>
<feature type="repeat" description="ANK" evidence="3">
    <location>
        <begin position="759"/>
        <end position="791"/>
    </location>
</feature>
<protein>
    <recommendedName>
        <fullName evidence="4">Novel STAND NTPase 3 domain-containing protein</fullName>
    </recommendedName>
</protein>
<dbReference type="PANTHER" id="PTHR24126">
    <property type="entry name" value="ANKYRIN REPEAT, PH AND SEC7 DOMAIN CONTAINING PROTEIN SECG-RELATED"/>
    <property type="match status" value="1"/>
</dbReference>
<dbReference type="InterPro" id="IPR049050">
    <property type="entry name" value="nSTAND3"/>
</dbReference>
<dbReference type="SMART" id="SM00248">
    <property type="entry name" value="ANK"/>
    <property type="match status" value="13"/>
</dbReference>
<feature type="domain" description="Novel STAND NTPase 3" evidence="4">
    <location>
        <begin position="91"/>
        <end position="195"/>
    </location>
</feature>
<evidence type="ECO:0000259" key="4">
    <source>
        <dbReference type="Pfam" id="PF20720"/>
    </source>
</evidence>
<organism evidence="5 6">
    <name type="scientific">Mytilus galloprovincialis</name>
    <name type="common">Mediterranean mussel</name>
    <dbReference type="NCBI Taxonomy" id="29158"/>
    <lineage>
        <taxon>Eukaryota</taxon>
        <taxon>Metazoa</taxon>
        <taxon>Spiralia</taxon>
        <taxon>Lophotrochozoa</taxon>
        <taxon>Mollusca</taxon>
        <taxon>Bivalvia</taxon>
        <taxon>Autobranchia</taxon>
        <taxon>Pteriomorphia</taxon>
        <taxon>Mytilida</taxon>
        <taxon>Mytiloidea</taxon>
        <taxon>Mytilidae</taxon>
        <taxon>Mytilinae</taxon>
        <taxon>Mytilus</taxon>
    </lineage>
</organism>
<comment type="caution">
    <text evidence="5">The sequence shown here is derived from an EMBL/GenBank/DDBJ whole genome shotgun (WGS) entry which is preliminary data.</text>
</comment>
<evidence type="ECO:0000256" key="2">
    <source>
        <dbReference type="ARBA" id="ARBA00023043"/>
    </source>
</evidence>
<evidence type="ECO:0000256" key="1">
    <source>
        <dbReference type="ARBA" id="ARBA00022737"/>
    </source>
</evidence>
<feature type="repeat" description="ANK" evidence="3">
    <location>
        <begin position="494"/>
        <end position="526"/>
    </location>
</feature>
<dbReference type="PRINTS" id="PR01415">
    <property type="entry name" value="ANKYRIN"/>
</dbReference>
<dbReference type="SUPFAM" id="SSF48403">
    <property type="entry name" value="Ankyrin repeat"/>
    <property type="match status" value="2"/>
</dbReference>
<sequence>MAAASLSQEEENYVRMSLLLTGISPRGVRYLFDREFAPSCLGAAIKKEHNKLNDLKLKRVINQSQWNLLFPRNSAQINKIYKKWKNNDKMFVSTRAAKHVLKLLQDNSCVTITASSGVGKTAILQNVGLQMDANGYDILLVTDPRDIIQYYNPNQKTLFVIDDLFGGFSLSQNDIKLWESVSGHIKEIIEDNQTKIMHPYSVYEAQVDQLQKRCFGKYCALVLCVMFNNKLNEDMLTKETDEEIKTIIENTCETCKLDRGTSRLFLKDEMDSLLNTLLIKQDKSYPTTENNKLILKTKTFYTTIHDKIFHFLVKYFGQKIIDCLIKNADSCLIRETFLLERRDATDQFITIVPSQYHQLCMQRMTEDWSKGKLQDVFNKKNMKIHQFRQRFLFYLNTLDVVYQKQLVHTRDTNDKKCKRDMLYYRDVICDTVMLHCCSIGDMQMIQWCCKQGVDVNESGICGQSPLMVACRYGHTDIVRMLLNKAADCNKCDEIGQSPTLMACIYGHTTIVMMLIDNGADYSKYDNLHQSPLFMACKHDHTDIVTMLLDREANYKKYDLTGHLSPILMMCTNGNLQILKMMLEKEANDSKSDNIADLLVMMACKNGHTDIVKMLLDNGANQNKCDIQGQFPLLVACKHGYTNIVRMLLENEANYDKCDNDGKSPVMMACIYGHTQIIRMLFVKEVDYNKCDNDEQSPIMMACMYGHTQIVMILLDIGADYNKCDKRGQSPLIFACMHGHTEIAKRLLENGADYEKCDYLGQSALVIACRFGQREIVRLLLEKGVDYNKGGDLDRSPLIFACFYGKTEIVRMLLDKGADQDKCDSRGQSSLMFACRHGCRDIVRMLLDKGAD</sequence>
<keyword evidence="6" id="KW-1185">Reference proteome</keyword>
<feature type="repeat" description="ANK" evidence="3">
    <location>
        <begin position="660"/>
        <end position="692"/>
    </location>
</feature>
<evidence type="ECO:0000313" key="5">
    <source>
        <dbReference type="EMBL" id="VDI46110.1"/>
    </source>
</evidence>
<feature type="repeat" description="ANK" evidence="3">
    <location>
        <begin position="825"/>
        <end position="851"/>
    </location>
</feature>
<feature type="repeat" description="ANK" evidence="3">
    <location>
        <begin position="599"/>
        <end position="626"/>
    </location>
</feature>
<evidence type="ECO:0000256" key="3">
    <source>
        <dbReference type="PROSITE-ProRule" id="PRU00023"/>
    </source>
</evidence>
<dbReference type="EMBL" id="UYJE01006451">
    <property type="protein sequence ID" value="VDI46110.1"/>
    <property type="molecule type" value="Genomic_DNA"/>
</dbReference>
<accession>A0A8B6F8Q0</accession>
<feature type="repeat" description="ANK" evidence="3">
    <location>
        <begin position="726"/>
        <end position="758"/>
    </location>
</feature>
<feature type="repeat" description="ANK" evidence="3">
    <location>
        <begin position="461"/>
        <end position="493"/>
    </location>
</feature>
<dbReference type="OrthoDB" id="6718656at2759"/>
<dbReference type="Proteomes" id="UP000596742">
    <property type="component" value="Unassembled WGS sequence"/>
</dbReference>
<feature type="repeat" description="ANK" evidence="3">
    <location>
        <begin position="627"/>
        <end position="659"/>
    </location>
</feature>
<feature type="repeat" description="ANK" evidence="3">
    <location>
        <begin position="693"/>
        <end position="725"/>
    </location>
</feature>